<organism evidence="1 2">
    <name type="scientific">Solea senegalensis</name>
    <name type="common">Senegalese sole</name>
    <dbReference type="NCBI Taxonomy" id="28829"/>
    <lineage>
        <taxon>Eukaryota</taxon>
        <taxon>Metazoa</taxon>
        <taxon>Chordata</taxon>
        <taxon>Craniata</taxon>
        <taxon>Vertebrata</taxon>
        <taxon>Euteleostomi</taxon>
        <taxon>Actinopterygii</taxon>
        <taxon>Neopterygii</taxon>
        <taxon>Teleostei</taxon>
        <taxon>Neoteleostei</taxon>
        <taxon>Acanthomorphata</taxon>
        <taxon>Carangaria</taxon>
        <taxon>Pleuronectiformes</taxon>
        <taxon>Pleuronectoidei</taxon>
        <taxon>Soleidae</taxon>
        <taxon>Solea</taxon>
    </lineage>
</organism>
<evidence type="ECO:0000313" key="1">
    <source>
        <dbReference type="EMBL" id="KAG7509615.1"/>
    </source>
</evidence>
<dbReference type="AlphaFoldDB" id="A0AAV6RY98"/>
<proteinExistence type="predicted"/>
<evidence type="ECO:0000313" key="2">
    <source>
        <dbReference type="Proteomes" id="UP000693946"/>
    </source>
</evidence>
<keyword evidence="2" id="KW-1185">Reference proteome</keyword>
<protein>
    <submittedName>
        <fullName evidence="1">Hydroperoxide isomerase ALOXE3-like</fullName>
    </submittedName>
</protein>
<dbReference type="GO" id="GO:0016853">
    <property type="term" value="F:isomerase activity"/>
    <property type="evidence" value="ECO:0007669"/>
    <property type="project" value="UniProtKB-KW"/>
</dbReference>
<gene>
    <name evidence="1" type="ORF">JOB18_050063</name>
</gene>
<keyword evidence="1" id="KW-0413">Isomerase</keyword>
<dbReference type="Proteomes" id="UP000693946">
    <property type="component" value="Linkage Group LG17"/>
</dbReference>
<reference evidence="1 2" key="1">
    <citation type="journal article" date="2021" name="Sci. Rep.">
        <title>Chromosome anchoring in Senegalese sole (Solea senegalensis) reveals sex-associated markers and genome rearrangements in flatfish.</title>
        <authorList>
            <person name="Guerrero-Cozar I."/>
            <person name="Gomez-Garrido J."/>
            <person name="Berbel C."/>
            <person name="Martinez-Blanch J.F."/>
            <person name="Alioto T."/>
            <person name="Claros M.G."/>
            <person name="Gagnaire P.A."/>
            <person name="Manchado M."/>
        </authorList>
    </citation>
    <scope>NUCLEOTIDE SEQUENCE [LARGE SCALE GENOMIC DNA]</scope>
    <source>
        <strain evidence="1">Sse05_10M</strain>
    </source>
</reference>
<dbReference type="EMBL" id="JAGKHQ010000009">
    <property type="protein sequence ID" value="KAG7509615.1"/>
    <property type="molecule type" value="Genomic_DNA"/>
</dbReference>
<accession>A0AAV6RY98</accession>
<name>A0AAV6RY98_SOLSE</name>
<comment type="caution">
    <text evidence="1">The sequence shown here is derived from an EMBL/GenBank/DDBJ whole genome shotgun (WGS) entry which is preliminary data.</text>
</comment>
<sequence>MKVFEDDHPLWIEHRKKELTFKKSLYQWMIVNEGLPHQIVFDDEYKFPAEIRFTKSRIAELSDTMFRMDDWLIDDMKNVFWANKTTISDSLGCLPNDLMSLP</sequence>